<protein>
    <recommendedName>
        <fullName evidence="3">NACHT domain-containing protein</fullName>
    </recommendedName>
</protein>
<reference evidence="2" key="1">
    <citation type="journal article" date="2019" name="Int. J. Syst. Evol. Microbiol.">
        <title>The Global Catalogue of Microorganisms (GCM) 10K type strain sequencing project: providing services to taxonomists for standard genome sequencing and annotation.</title>
        <authorList>
            <consortium name="The Broad Institute Genomics Platform"/>
            <consortium name="The Broad Institute Genome Sequencing Center for Infectious Disease"/>
            <person name="Wu L."/>
            <person name="Ma J."/>
        </authorList>
    </citation>
    <scope>NUCLEOTIDE SEQUENCE [LARGE SCALE GENOMIC DNA]</scope>
    <source>
        <strain evidence="2">JCM 17085</strain>
    </source>
</reference>
<gene>
    <name evidence="1" type="ORF">GCM10022392_01080</name>
</gene>
<evidence type="ECO:0000313" key="1">
    <source>
        <dbReference type="EMBL" id="GAA4084182.1"/>
    </source>
</evidence>
<name>A0ABP7W9G2_9SPHI</name>
<dbReference type="Proteomes" id="UP001500841">
    <property type="component" value="Unassembled WGS sequence"/>
</dbReference>
<proteinExistence type="predicted"/>
<dbReference type="RefSeq" id="WP_345100261.1">
    <property type="nucleotide sequence ID" value="NZ_BAABCV010000001.1"/>
</dbReference>
<evidence type="ECO:0000313" key="2">
    <source>
        <dbReference type="Proteomes" id="UP001500841"/>
    </source>
</evidence>
<sequence length="1376" mass="157465">MNQIVLTWSKADWQDFQKISLFLYHDQSGDLAAEEFLRQGHFQSGIDILSFRQESGKHVCIQCKHTDLTFSKLKQIIPLFLAGEYGATTETFILTTTTDLQKPDIQAWITAQKRDMRETYAIAFDVWDRSRLEDALTSQYRLVEKYFGIAEAKAHCFQPAIKLPDLAPFPNFMARHIQPVTDTGDTEAWHFADKERSVLTLTSLITAPKTKKGICLIAEAYEGKSSLIRQTAWELSQLDLAIVPLLLDLKFCSVLPIAQLLTDHFESWMSVPAKNLVVLIDGLDEVQAEQFNTVVGHIRDFARNHPTIRVVFSCRKMFYNYQNLKNELIGFDFYELLELHMRQIFYYLEGQLGSYDYAMAFYSRMNGLGIANQLGTPFYLLQMVKWFNDPAQEMPTTKIAIATRFVDESLSFSATRKLRSGLSLDKYKTKYRNALQQLALLLQIKGLNACHDELLQELFQQDDIDLLTHSSILNIRNGQWSFINALFQEQLAALALQKLDADQVVGLVTLGDKVRKISRKWIQTLATYLSLLPENHGDRQKLVTVIETDNIELLALSEGSKFSGEFRLEVLKKILKRTNRHQARLVAIDESNLAAFAGNDDAVVSELLAVLVMDTAVIVKIVACRTLRYLSLSASQAARYAQLAKKLLLDIKDADLGRLLLEALAHYQLGEEKFLAQFFGNPLLATSHELRQGLYPYLAAHGLIDDHYDWILSGFPVLYAHNTGVSHFGSEKKLVDLVLITRNGEHIRQLLQLIQGEPFQKFFRDDKDGTKAFYKSLAKVCAEIYTVDRTIIFPVVAYLIFTGRHHYDRDANEMVEFLELTQTFSLGFRIALLADKASLQNYAYSGALRPACNPDIWYAVEEGFLNRDGFEICCNGFYYSQQRDAYEQLEKSGEKIFGFKNEPNPAGVKYWETQERKKRNDLKYIGSREAFREGIIELFRVSGNDTISISDLYEQFDEDNPLIEVNSSLLTSFITAQASDKEASLTVCLQAVNNLEFFKIWRADQLMQSHIIQYYPELVKEHIEKYYNEEICVFPFDDLTVDSSYNELYQAKQLLKIWRDYQFPTTDEILLKFIRVNTEGYGGMRFAADNKRKSVTNALLNYFDGHKSLLKQRVLSNLQNGLKNRQVIGTHMEFCRELAIKEALPYILTVILTEDVNSNYTDDYMTLYTSLGGPPADLLPVFNKIADLNGYLIMFMIKLLQPTHPSSVTEKLLVCLRSPDTGPERKIEAARQLSQLGNEEGFTYLIDKFEIGKIAPFEIQGKIAIWNVPTNWALEQLKPLIPILLDEQTDKIRFHHSPKNLLLEILNGFAAKSEKDLQMVIGLMDQCVDELALAYPKNSGHLGWHAEQMTERYREINVTPLGNREIKQLFQSINDN</sequence>
<keyword evidence="2" id="KW-1185">Reference proteome</keyword>
<dbReference type="EMBL" id="BAABCV010000001">
    <property type="protein sequence ID" value="GAA4084182.1"/>
    <property type="molecule type" value="Genomic_DNA"/>
</dbReference>
<organism evidence="1 2">
    <name type="scientific">Mucilaginibacter panaciglaebae</name>
    <dbReference type="NCBI Taxonomy" id="502331"/>
    <lineage>
        <taxon>Bacteria</taxon>
        <taxon>Pseudomonadati</taxon>
        <taxon>Bacteroidota</taxon>
        <taxon>Sphingobacteriia</taxon>
        <taxon>Sphingobacteriales</taxon>
        <taxon>Sphingobacteriaceae</taxon>
        <taxon>Mucilaginibacter</taxon>
    </lineage>
</organism>
<accession>A0ABP7W9G2</accession>
<evidence type="ECO:0008006" key="3">
    <source>
        <dbReference type="Google" id="ProtNLM"/>
    </source>
</evidence>
<comment type="caution">
    <text evidence="1">The sequence shown here is derived from an EMBL/GenBank/DDBJ whole genome shotgun (WGS) entry which is preliminary data.</text>
</comment>